<dbReference type="EMBL" id="CAJOBB010007236">
    <property type="protein sequence ID" value="CAF4181654.1"/>
    <property type="molecule type" value="Genomic_DNA"/>
</dbReference>
<feature type="region of interest" description="Disordered" evidence="1">
    <location>
        <begin position="72"/>
        <end position="95"/>
    </location>
</feature>
<name>A0A819ZZ63_9BILA</name>
<sequence>MKFIYPEILLFDFDSRIQQHAVPFCISPSTIFSKIFHNDIDWQSIASEEYHNANEVFDNNNEEQPDPNVFSFRKSQSPSCSSRTSSITTISDKENEEKENSFSSFRTHTILKIAVLLSLFRHHHSLSKSCITDMCHLLRLLGVKNVPSDLLALLMSYTFERQLTNNDQIADIVDGFGYERIRVLDKTPFITMVLNSDGIFVRNNITVIMDSQHDNQ</sequence>
<evidence type="ECO:0000313" key="3">
    <source>
        <dbReference type="Proteomes" id="UP000663868"/>
    </source>
</evidence>
<comment type="caution">
    <text evidence="2">The sequence shown here is derived from an EMBL/GenBank/DDBJ whole genome shotgun (WGS) entry which is preliminary data.</text>
</comment>
<evidence type="ECO:0000256" key="1">
    <source>
        <dbReference type="SAM" id="MobiDB-lite"/>
    </source>
</evidence>
<accession>A0A819ZZ63</accession>
<protein>
    <submittedName>
        <fullName evidence="2">Uncharacterized protein</fullName>
    </submittedName>
</protein>
<reference evidence="2" key="1">
    <citation type="submission" date="2021-02" db="EMBL/GenBank/DDBJ databases">
        <authorList>
            <person name="Nowell W R."/>
        </authorList>
    </citation>
    <scope>NUCLEOTIDE SEQUENCE</scope>
</reference>
<feature type="compositionally biased region" description="Low complexity" evidence="1">
    <location>
        <begin position="72"/>
        <end position="90"/>
    </location>
</feature>
<gene>
    <name evidence="2" type="ORF">KXQ929_LOCUS38983</name>
</gene>
<dbReference type="AlphaFoldDB" id="A0A819ZZ63"/>
<evidence type="ECO:0000313" key="2">
    <source>
        <dbReference type="EMBL" id="CAF4181654.1"/>
    </source>
</evidence>
<dbReference type="Proteomes" id="UP000663868">
    <property type="component" value="Unassembled WGS sequence"/>
</dbReference>
<organism evidence="2 3">
    <name type="scientific">Adineta steineri</name>
    <dbReference type="NCBI Taxonomy" id="433720"/>
    <lineage>
        <taxon>Eukaryota</taxon>
        <taxon>Metazoa</taxon>
        <taxon>Spiralia</taxon>
        <taxon>Gnathifera</taxon>
        <taxon>Rotifera</taxon>
        <taxon>Eurotatoria</taxon>
        <taxon>Bdelloidea</taxon>
        <taxon>Adinetida</taxon>
        <taxon>Adinetidae</taxon>
        <taxon>Adineta</taxon>
    </lineage>
</organism>
<proteinExistence type="predicted"/>